<keyword evidence="5 6" id="KW-0472">Membrane</keyword>
<dbReference type="PANTHER" id="PTHR23291:SF50">
    <property type="entry name" value="PROTEIN LIFEGUARD 4"/>
    <property type="match status" value="1"/>
</dbReference>
<dbReference type="AlphaFoldDB" id="A0A5B1CFS8"/>
<evidence type="ECO:0000256" key="3">
    <source>
        <dbReference type="ARBA" id="ARBA00022692"/>
    </source>
</evidence>
<proteinExistence type="inferred from homology"/>
<evidence type="ECO:0000256" key="2">
    <source>
        <dbReference type="ARBA" id="ARBA00010350"/>
    </source>
</evidence>
<dbReference type="GO" id="GO:0005886">
    <property type="term" value="C:plasma membrane"/>
    <property type="evidence" value="ECO:0007669"/>
    <property type="project" value="TreeGrafter"/>
</dbReference>
<evidence type="ECO:0000256" key="6">
    <source>
        <dbReference type="RuleBase" id="RU004379"/>
    </source>
</evidence>
<dbReference type="RefSeq" id="WP_084422538.1">
    <property type="nucleotide sequence ID" value="NZ_LWSK01000032.1"/>
</dbReference>
<keyword evidence="4 6" id="KW-1133">Transmembrane helix</keyword>
<keyword evidence="3 6" id="KW-0812">Transmembrane</keyword>
<name>A0A5B1CFS8_9BACT</name>
<dbReference type="EMBL" id="VRLW01000001">
    <property type="protein sequence ID" value="KAA1259061.1"/>
    <property type="molecule type" value="Genomic_DNA"/>
</dbReference>
<evidence type="ECO:0000256" key="1">
    <source>
        <dbReference type="ARBA" id="ARBA00004141"/>
    </source>
</evidence>
<feature type="transmembrane region" description="Helical" evidence="6">
    <location>
        <begin position="220"/>
        <end position="238"/>
    </location>
</feature>
<comment type="caution">
    <text evidence="7">The sequence shown here is derived from an EMBL/GenBank/DDBJ whole genome shotgun (WGS) entry which is preliminary data.</text>
</comment>
<keyword evidence="8" id="KW-1185">Reference proteome</keyword>
<feature type="transmembrane region" description="Helical" evidence="6">
    <location>
        <begin position="36"/>
        <end position="60"/>
    </location>
</feature>
<evidence type="ECO:0000313" key="7">
    <source>
        <dbReference type="EMBL" id="KAA1259061.1"/>
    </source>
</evidence>
<feature type="transmembrane region" description="Helical" evidence="6">
    <location>
        <begin position="105"/>
        <end position="129"/>
    </location>
</feature>
<feature type="transmembrane region" description="Helical" evidence="6">
    <location>
        <begin position="135"/>
        <end position="154"/>
    </location>
</feature>
<comment type="similarity">
    <text evidence="2 6">Belongs to the BI1 family.</text>
</comment>
<dbReference type="InterPro" id="IPR006214">
    <property type="entry name" value="Bax_inhibitor_1-related"/>
</dbReference>
<evidence type="ECO:0000256" key="5">
    <source>
        <dbReference type="ARBA" id="ARBA00023136"/>
    </source>
</evidence>
<dbReference type="Proteomes" id="UP000322699">
    <property type="component" value="Unassembled WGS sequence"/>
</dbReference>
<feature type="transmembrane region" description="Helical" evidence="6">
    <location>
        <begin position="166"/>
        <end position="185"/>
    </location>
</feature>
<dbReference type="Pfam" id="PF01027">
    <property type="entry name" value="Bax1-I"/>
    <property type="match status" value="1"/>
</dbReference>
<gene>
    <name evidence="7" type="ORF">LF1_15870</name>
</gene>
<dbReference type="OrthoDB" id="5177430at2"/>
<organism evidence="7 8">
    <name type="scientific">Rubripirellula obstinata</name>
    <dbReference type="NCBI Taxonomy" id="406547"/>
    <lineage>
        <taxon>Bacteria</taxon>
        <taxon>Pseudomonadati</taxon>
        <taxon>Planctomycetota</taxon>
        <taxon>Planctomycetia</taxon>
        <taxon>Pirellulales</taxon>
        <taxon>Pirellulaceae</taxon>
        <taxon>Rubripirellula</taxon>
    </lineage>
</organism>
<comment type="subcellular location">
    <subcellularLocation>
        <location evidence="1">Membrane</location>
        <topology evidence="1">Multi-pass membrane protein</topology>
    </subcellularLocation>
</comment>
<reference evidence="7 8" key="1">
    <citation type="submission" date="2019-08" db="EMBL/GenBank/DDBJ databases">
        <title>Deep-cultivation of Planctomycetes and their phenomic and genomic characterization uncovers novel biology.</title>
        <authorList>
            <person name="Wiegand S."/>
            <person name="Jogler M."/>
            <person name="Boedeker C."/>
            <person name="Pinto D."/>
            <person name="Vollmers J."/>
            <person name="Rivas-Marin E."/>
            <person name="Kohn T."/>
            <person name="Peeters S.H."/>
            <person name="Heuer A."/>
            <person name="Rast P."/>
            <person name="Oberbeckmann S."/>
            <person name="Bunk B."/>
            <person name="Jeske O."/>
            <person name="Meyerdierks A."/>
            <person name="Storesund J.E."/>
            <person name="Kallscheuer N."/>
            <person name="Luecker S."/>
            <person name="Lage O.M."/>
            <person name="Pohl T."/>
            <person name="Merkel B.J."/>
            <person name="Hornburger P."/>
            <person name="Mueller R.-W."/>
            <person name="Bruemmer F."/>
            <person name="Labrenz M."/>
            <person name="Spormann A.M."/>
            <person name="Op Den Camp H."/>
            <person name="Overmann J."/>
            <person name="Amann R."/>
            <person name="Jetten M.S.M."/>
            <person name="Mascher T."/>
            <person name="Medema M.H."/>
            <person name="Devos D.P."/>
            <person name="Kaster A.-K."/>
            <person name="Ovreas L."/>
            <person name="Rohde M."/>
            <person name="Galperin M.Y."/>
            <person name="Jogler C."/>
        </authorList>
    </citation>
    <scope>NUCLEOTIDE SEQUENCE [LARGE SCALE GENOMIC DNA]</scope>
    <source>
        <strain evidence="7 8">LF1</strain>
    </source>
</reference>
<protein>
    <submittedName>
        <fullName evidence="7">Inhibitor of apoptosis-promoting Bax1</fullName>
    </submittedName>
</protein>
<feature type="transmembrane region" description="Helical" evidence="6">
    <location>
        <begin position="72"/>
        <end position="93"/>
    </location>
</feature>
<evidence type="ECO:0000313" key="8">
    <source>
        <dbReference type="Proteomes" id="UP000322699"/>
    </source>
</evidence>
<dbReference type="PANTHER" id="PTHR23291">
    <property type="entry name" value="BAX INHIBITOR-RELATED"/>
    <property type="match status" value="1"/>
</dbReference>
<accession>A0A5B1CFS8</accession>
<evidence type="ECO:0000256" key="4">
    <source>
        <dbReference type="ARBA" id="ARBA00022989"/>
    </source>
</evidence>
<sequence length="248" mass="26736">MQFDKSNPYSVHTQDQPAEFGISLDAERIGFIRRTYAHLTGAILALIAIEAVLFTVVPAATMEALVGRMLGGMGWLVVLGIFMGVSWMARAWASSDTSKPMQYAGLGLYVVAQAVILLPMLYMCIRVMGEPQLPVMAAAITGISFIGLTAFVFVTGADLASWGKYLAMAGFVAMGAIVAGIFFGFSFGLGFSALMVALAVGYILYDTSNVIHHYHSSQHVAASLALFSSVVLLFWYVLRILMMFASDD</sequence>